<comment type="caution">
    <text evidence="1">The sequence shown here is derived from an EMBL/GenBank/DDBJ whole genome shotgun (WGS) entry which is preliminary data.</text>
</comment>
<reference evidence="1" key="1">
    <citation type="submission" date="2021-03" db="EMBL/GenBank/DDBJ databases">
        <authorList>
            <person name="Bekaert M."/>
        </authorList>
    </citation>
    <scope>NUCLEOTIDE SEQUENCE</scope>
</reference>
<protein>
    <submittedName>
        <fullName evidence="1">Uncharacterized protein</fullName>
    </submittedName>
</protein>
<proteinExistence type="predicted"/>
<evidence type="ECO:0000313" key="1">
    <source>
        <dbReference type="EMBL" id="CAG2208543.1"/>
    </source>
</evidence>
<dbReference type="AlphaFoldDB" id="A0A8S3RKC0"/>
<organism evidence="1 2">
    <name type="scientific">Mytilus edulis</name>
    <name type="common">Blue mussel</name>
    <dbReference type="NCBI Taxonomy" id="6550"/>
    <lineage>
        <taxon>Eukaryota</taxon>
        <taxon>Metazoa</taxon>
        <taxon>Spiralia</taxon>
        <taxon>Lophotrochozoa</taxon>
        <taxon>Mollusca</taxon>
        <taxon>Bivalvia</taxon>
        <taxon>Autobranchia</taxon>
        <taxon>Pteriomorphia</taxon>
        <taxon>Mytilida</taxon>
        <taxon>Mytiloidea</taxon>
        <taxon>Mytilidae</taxon>
        <taxon>Mytilinae</taxon>
        <taxon>Mytilus</taxon>
    </lineage>
</organism>
<accession>A0A8S3RKC0</accession>
<name>A0A8S3RKC0_MYTED</name>
<dbReference type="EMBL" id="CAJPWZ010001113">
    <property type="protein sequence ID" value="CAG2208543.1"/>
    <property type="molecule type" value="Genomic_DNA"/>
</dbReference>
<keyword evidence="2" id="KW-1185">Reference proteome</keyword>
<dbReference type="Proteomes" id="UP000683360">
    <property type="component" value="Unassembled WGS sequence"/>
</dbReference>
<sequence>MPQQFDENSNNNETLDIMKFKTSDSYQGRPYNSNRRQILCGHLIGEKQVSGRRKWRIITIENHEEEANVTLWDVTVTIGDSLEVNAEININVCCFVTATFQEQQVFYSTPLIKFEVEEEEDFILFMKSIADLEEEESEHVEIPDKSMICNRPVLLTLLGRQTQCLECVGTSACHLSLSEEAAYSASALFCRCCFNHTWGTLSSSYICRLPEERRNSQNAPAGQAR</sequence>
<gene>
    <name evidence="1" type="ORF">MEDL_22765</name>
</gene>
<evidence type="ECO:0000313" key="2">
    <source>
        <dbReference type="Proteomes" id="UP000683360"/>
    </source>
</evidence>